<evidence type="ECO:0000313" key="1">
    <source>
        <dbReference type="EMBL" id="GAA3672689.1"/>
    </source>
</evidence>
<name>A0ABP7BXF8_9MICC</name>
<organism evidence="1 2">
    <name type="scientific">Arthrobacter ginkgonis</name>
    <dbReference type="NCBI Taxonomy" id="1630594"/>
    <lineage>
        <taxon>Bacteria</taxon>
        <taxon>Bacillati</taxon>
        <taxon>Actinomycetota</taxon>
        <taxon>Actinomycetes</taxon>
        <taxon>Micrococcales</taxon>
        <taxon>Micrococcaceae</taxon>
        <taxon>Arthrobacter</taxon>
    </lineage>
</organism>
<dbReference type="Proteomes" id="UP001500752">
    <property type="component" value="Unassembled WGS sequence"/>
</dbReference>
<protein>
    <submittedName>
        <fullName evidence="1">Uncharacterized protein</fullName>
    </submittedName>
</protein>
<evidence type="ECO:0000313" key="2">
    <source>
        <dbReference type="Proteomes" id="UP001500752"/>
    </source>
</evidence>
<comment type="caution">
    <text evidence="1">The sequence shown here is derived from an EMBL/GenBank/DDBJ whole genome shotgun (WGS) entry which is preliminary data.</text>
</comment>
<reference evidence="2" key="1">
    <citation type="journal article" date="2019" name="Int. J. Syst. Evol. Microbiol.">
        <title>The Global Catalogue of Microorganisms (GCM) 10K type strain sequencing project: providing services to taxonomists for standard genome sequencing and annotation.</title>
        <authorList>
            <consortium name="The Broad Institute Genomics Platform"/>
            <consortium name="The Broad Institute Genome Sequencing Center for Infectious Disease"/>
            <person name="Wu L."/>
            <person name="Ma J."/>
        </authorList>
    </citation>
    <scope>NUCLEOTIDE SEQUENCE [LARGE SCALE GENOMIC DNA]</scope>
    <source>
        <strain evidence="2">JCM 30742</strain>
    </source>
</reference>
<gene>
    <name evidence="1" type="ORF">GCM10023081_08780</name>
</gene>
<dbReference type="EMBL" id="BAABEO010000008">
    <property type="protein sequence ID" value="GAA3672689.1"/>
    <property type="molecule type" value="Genomic_DNA"/>
</dbReference>
<sequence>MFTPKEIIPRSRWLPGWKDLVAPAFLPEAPATLLARGTILTEQPATRGPIDRRNLVKGAAWSLPVIAAAVAAPAASASVDTDLGAFGINGSCGVLGVQGPGFLLTAGSVPLPVGTIFLVTGSGVANIGVFSISGGTATVQVLSPTSRLITLTGAQPAGTTLSARTTLSTSVAFTLNAVVTIPAGYTSTGAKTAASVNSTMIMCTAS</sequence>
<accession>A0ABP7BXF8</accession>
<keyword evidence="2" id="KW-1185">Reference proteome</keyword>
<proteinExistence type="predicted"/>